<sequence>MITRKSTIWSLGLLFILLLFDGGKTVAAQNVDYKFQFLTANDGLPQNTVDYILKDKRGFMWFGTWNGLCRYDGYSFKTYRKESEPAGLPDNFVQALCEDEKGDIWVGTRNGLAHYLFSHDQFYTPHNIASTFSNYSISHLAFDQQNRLWVATASHGVWYIRFSATDTTAYQLDNDLLPNRHTNEINIYQDLALVGTSEGLAVINLKTLQDSPKYKQIRNAVQGVSISSVFVDSNDNIWVGSDTGLYEYDASEDRVYYYSDQVNDPTDLNHLRVTAIEEDKLGNIIVGTLGGLNYFEPATHTFAHLSGNAEKNENLNNPFVNSILTDDEGDVWIGTDKGGVNYYNVYQKPFHSMVNDPANPNSLSHNTINSILKEKNVLWVGTAGGGLNRVTDNGKKVERFEFDVNDPGSIGSNFVTSIFRNSRHQLWMGTWGGGLNRLVSLSQGKFQTFRHNDTNSQSICSDFISSITELDQNRLLLGTLGGLDILNLNNDVFAHVHDKMNLTEPLQVGCILVDHHKRLWIGTRNGLYRIDTSQLDNIAQLDSIRYQVYFNEPGDSLSLPGNYVISLHESRNGTIWIGTYGDGICKYIDEGNGKGHFVHFNEKNGLCNNVAYAIEEDLQGNLWISTDKGLSKFNPNTDEFQNFFVKDGLLSDQFYWSASDADAQGNLYFGGIAGLNYFNAADIELYRESTTPTFTNFSVFNTPVKIGQKYHSNIILKKSISETKQVELSYKDAVFSIEFSALDYFLPEKIKYAYKMEGVDQDWVEVPATRRFANYTNLSGGVYTFKVKATNSDGIWSDKPAELKIIVHPPFYDTAWFRVLFIVFVIFMVMAYIRYRTRFLKEQKRKLELQVKERTEKIEEQKETLRHQADNLRHINQELGERQKLIEGQKQALEKQNKKIGQQRDELIALNEKVKLVNQLRLRFFTNISHEFRTPLTLIIDPVEELMKTLKGDKKTLHTLKIVNRNAQRLLHLINQLIYFRRIESGKMDLRVSKGNLHEFLFQIFESFQDLAQHQQVDYVFDSKKAPAETWFDGEKLENILYNLLSNAFKNTPPKGNIKMEVSFVHEKATGDFPIPYVSIKVVDTGKGIDKEHLPFIFERFYKVSEEKGANLKSSGIGLALTFELVQALHGEIKVESEKGSGTSFEVLLPYTEDRFEEKELDQTAVPMEVNLQGKVDVLAQNINYDAVEEDLDATVEDEEAKSKPLVLIVEDNFDLRTFLTQTLRNDYRIIGAGNGDEGFALAKKYSPELIISDVMMPVMDGIELCSRLKREIQTSHIPVILLTAKTMVENLVEGLETGADDYIPKPFNLQVLQARMKNLIEGRRKLKKMFSTTHEATVNEIASNPLDKEFLNRAYDVLEKKYTEPEFSAAQFAGEMFVSRSLLYKKLKALTDQNITDFINSYKLKKAVEMIRQSNEPISDIAFRVGFNDPKYFSRIFRKFYGMSPSEFQAKK</sequence>
<feature type="transmembrane region" description="Helical" evidence="9">
    <location>
        <begin position="815"/>
        <end position="835"/>
    </location>
</feature>
<dbReference type="SMART" id="SM00387">
    <property type="entry name" value="HATPase_c"/>
    <property type="match status" value="1"/>
</dbReference>
<dbReference type="InterPro" id="IPR001789">
    <property type="entry name" value="Sig_transdc_resp-reg_receiver"/>
</dbReference>
<comment type="catalytic activity">
    <reaction evidence="1">
        <text>ATP + protein L-histidine = ADP + protein N-phospho-L-histidine.</text>
        <dbReference type="EC" id="2.7.13.3"/>
    </reaction>
</comment>
<dbReference type="SUPFAM" id="SSF63829">
    <property type="entry name" value="Calcium-dependent phosphotriesterase"/>
    <property type="match status" value="3"/>
</dbReference>
<dbReference type="PROSITE" id="PS01124">
    <property type="entry name" value="HTH_ARAC_FAMILY_2"/>
    <property type="match status" value="1"/>
</dbReference>
<dbReference type="SUPFAM" id="SSF47384">
    <property type="entry name" value="Homodimeric domain of signal transducing histidine kinase"/>
    <property type="match status" value="1"/>
</dbReference>
<dbReference type="InterPro" id="IPR003594">
    <property type="entry name" value="HATPase_dom"/>
</dbReference>
<gene>
    <name evidence="13" type="ORF">JCM18694_38600</name>
</gene>
<keyword evidence="13" id="KW-0418">Kinase</keyword>
<dbReference type="RefSeq" id="WP_106540141.1">
    <property type="nucleotide sequence ID" value="NZ_BLAU01000001.1"/>
</dbReference>
<dbReference type="Pfam" id="PF02518">
    <property type="entry name" value="HATPase_c"/>
    <property type="match status" value="1"/>
</dbReference>
<keyword evidence="13" id="KW-0808">Transferase</keyword>
<dbReference type="PROSITE" id="PS50110">
    <property type="entry name" value="RESPONSE_REGULATORY"/>
    <property type="match status" value="1"/>
</dbReference>
<protein>
    <recommendedName>
        <fullName evidence="2">histidine kinase</fullName>
        <ecNumber evidence="2">2.7.13.3</ecNumber>
    </recommendedName>
</protein>
<keyword evidence="3 7" id="KW-0597">Phosphoprotein</keyword>
<dbReference type="PANTHER" id="PTHR43547">
    <property type="entry name" value="TWO-COMPONENT HISTIDINE KINASE"/>
    <property type="match status" value="1"/>
</dbReference>
<dbReference type="InterPro" id="IPR003661">
    <property type="entry name" value="HisK_dim/P_dom"/>
</dbReference>
<feature type="domain" description="HTH araC/xylS-type" evidence="10">
    <location>
        <begin position="1353"/>
        <end position="1452"/>
    </location>
</feature>
<evidence type="ECO:0000256" key="4">
    <source>
        <dbReference type="ARBA" id="ARBA00023015"/>
    </source>
</evidence>
<keyword evidence="4" id="KW-0805">Transcription regulation</keyword>
<keyword evidence="6" id="KW-0804">Transcription</keyword>
<dbReference type="InterPro" id="IPR009057">
    <property type="entry name" value="Homeodomain-like_sf"/>
</dbReference>
<dbReference type="PRINTS" id="PR00344">
    <property type="entry name" value="BCTRLSENSOR"/>
</dbReference>
<evidence type="ECO:0000256" key="8">
    <source>
        <dbReference type="SAM" id="Coils"/>
    </source>
</evidence>
<evidence type="ECO:0000256" key="5">
    <source>
        <dbReference type="ARBA" id="ARBA00023125"/>
    </source>
</evidence>
<feature type="domain" description="Histidine kinase" evidence="11">
    <location>
        <begin position="927"/>
        <end position="1153"/>
    </location>
</feature>
<dbReference type="GO" id="GO:0016301">
    <property type="term" value="F:kinase activity"/>
    <property type="evidence" value="ECO:0007669"/>
    <property type="project" value="UniProtKB-KW"/>
</dbReference>
<dbReference type="Gene3D" id="3.40.50.2300">
    <property type="match status" value="1"/>
</dbReference>
<dbReference type="InterPro" id="IPR036890">
    <property type="entry name" value="HATPase_C_sf"/>
</dbReference>
<feature type="modified residue" description="4-aspartylphosphate" evidence="7">
    <location>
        <position position="1254"/>
    </location>
</feature>
<keyword evidence="9" id="KW-0812">Transmembrane</keyword>
<dbReference type="SMART" id="SM00342">
    <property type="entry name" value="HTH_ARAC"/>
    <property type="match status" value="1"/>
</dbReference>
<dbReference type="CDD" id="cd00082">
    <property type="entry name" value="HisKA"/>
    <property type="match status" value="1"/>
</dbReference>
<proteinExistence type="predicted"/>
<evidence type="ECO:0000256" key="9">
    <source>
        <dbReference type="SAM" id="Phobius"/>
    </source>
</evidence>
<dbReference type="InterPro" id="IPR015943">
    <property type="entry name" value="WD40/YVTN_repeat-like_dom_sf"/>
</dbReference>
<feature type="domain" description="Response regulatory" evidence="12">
    <location>
        <begin position="1206"/>
        <end position="1321"/>
    </location>
</feature>
<evidence type="ECO:0000259" key="10">
    <source>
        <dbReference type="PROSITE" id="PS01124"/>
    </source>
</evidence>
<keyword evidence="5" id="KW-0238">DNA-binding</keyword>
<dbReference type="InterPro" id="IPR011006">
    <property type="entry name" value="CheY-like_superfamily"/>
</dbReference>
<keyword evidence="9" id="KW-1133">Transmembrane helix</keyword>
<dbReference type="CDD" id="cd00075">
    <property type="entry name" value="HATPase"/>
    <property type="match status" value="1"/>
</dbReference>
<dbReference type="Pfam" id="PF00072">
    <property type="entry name" value="Response_reg"/>
    <property type="match status" value="1"/>
</dbReference>
<dbReference type="PROSITE" id="PS50109">
    <property type="entry name" value="HIS_KIN"/>
    <property type="match status" value="1"/>
</dbReference>
<evidence type="ECO:0000259" key="12">
    <source>
        <dbReference type="PROSITE" id="PS50110"/>
    </source>
</evidence>
<keyword evidence="9" id="KW-0472">Membrane</keyword>
<dbReference type="Gene3D" id="1.10.10.60">
    <property type="entry name" value="Homeodomain-like"/>
    <property type="match status" value="1"/>
</dbReference>
<dbReference type="InterPro" id="IPR013783">
    <property type="entry name" value="Ig-like_fold"/>
</dbReference>
<name>A0ABQ0ZQM1_9BACT</name>
<dbReference type="InterPro" id="IPR018060">
    <property type="entry name" value="HTH_AraC"/>
</dbReference>
<dbReference type="EC" id="2.7.13.3" evidence="2"/>
<dbReference type="Pfam" id="PF07495">
    <property type="entry name" value="Y_Y_Y"/>
    <property type="match status" value="1"/>
</dbReference>
<feature type="coiled-coil region" evidence="8">
    <location>
        <begin position="837"/>
        <end position="913"/>
    </location>
</feature>
<dbReference type="InterPro" id="IPR004358">
    <property type="entry name" value="Sig_transdc_His_kin-like_C"/>
</dbReference>
<dbReference type="SUPFAM" id="SSF46689">
    <property type="entry name" value="Homeodomain-like"/>
    <property type="match status" value="1"/>
</dbReference>
<dbReference type="Gene3D" id="3.30.565.10">
    <property type="entry name" value="Histidine kinase-like ATPase, C-terminal domain"/>
    <property type="match status" value="1"/>
</dbReference>
<dbReference type="InterPro" id="IPR005467">
    <property type="entry name" value="His_kinase_dom"/>
</dbReference>
<evidence type="ECO:0000256" key="7">
    <source>
        <dbReference type="PROSITE-ProRule" id="PRU00169"/>
    </source>
</evidence>
<dbReference type="Pfam" id="PF12833">
    <property type="entry name" value="HTH_18"/>
    <property type="match status" value="1"/>
</dbReference>
<keyword evidence="14" id="KW-1185">Reference proteome</keyword>
<dbReference type="EMBL" id="BLAU01000001">
    <property type="protein sequence ID" value="GET23614.1"/>
    <property type="molecule type" value="Genomic_DNA"/>
</dbReference>
<dbReference type="SMART" id="SM00448">
    <property type="entry name" value="REC"/>
    <property type="match status" value="1"/>
</dbReference>
<organism evidence="13 14">
    <name type="scientific">Prolixibacter denitrificans</name>
    <dbReference type="NCBI Taxonomy" id="1541063"/>
    <lineage>
        <taxon>Bacteria</taxon>
        <taxon>Pseudomonadati</taxon>
        <taxon>Bacteroidota</taxon>
        <taxon>Bacteroidia</taxon>
        <taxon>Marinilabiliales</taxon>
        <taxon>Prolixibacteraceae</taxon>
        <taxon>Prolixibacter</taxon>
    </lineage>
</organism>
<evidence type="ECO:0000313" key="14">
    <source>
        <dbReference type="Proteomes" id="UP000396862"/>
    </source>
</evidence>
<evidence type="ECO:0000256" key="1">
    <source>
        <dbReference type="ARBA" id="ARBA00000085"/>
    </source>
</evidence>
<dbReference type="SUPFAM" id="SSF55874">
    <property type="entry name" value="ATPase domain of HSP90 chaperone/DNA topoisomerase II/histidine kinase"/>
    <property type="match status" value="1"/>
</dbReference>
<comment type="caution">
    <text evidence="13">The sequence shown here is derived from an EMBL/GenBank/DDBJ whole genome shotgun (WGS) entry which is preliminary data.</text>
</comment>
<dbReference type="CDD" id="cd17574">
    <property type="entry name" value="REC_OmpR"/>
    <property type="match status" value="1"/>
</dbReference>
<dbReference type="Gene3D" id="2.130.10.10">
    <property type="entry name" value="YVTN repeat-like/Quinoprotein amine dehydrogenase"/>
    <property type="match status" value="2"/>
</dbReference>
<dbReference type="Pfam" id="PF07494">
    <property type="entry name" value="Reg_prop"/>
    <property type="match status" value="4"/>
</dbReference>
<dbReference type="SUPFAM" id="SSF52172">
    <property type="entry name" value="CheY-like"/>
    <property type="match status" value="1"/>
</dbReference>
<dbReference type="PANTHER" id="PTHR43547:SF2">
    <property type="entry name" value="HYBRID SIGNAL TRANSDUCTION HISTIDINE KINASE C"/>
    <property type="match status" value="1"/>
</dbReference>
<dbReference type="CDD" id="cd00146">
    <property type="entry name" value="PKD"/>
    <property type="match status" value="1"/>
</dbReference>
<dbReference type="InterPro" id="IPR011123">
    <property type="entry name" value="Y_Y_Y"/>
</dbReference>
<dbReference type="InterPro" id="IPR011110">
    <property type="entry name" value="Reg_prop"/>
</dbReference>
<dbReference type="InterPro" id="IPR018062">
    <property type="entry name" value="HTH_AraC-typ_CS"/>
</dbReference>
<keyword evidence="8" id="KW-0175">Coiled coil</keyword>
<evidence type="ECO:0000313" key="13">
    <source>
        <dbReference type="EMBL" id="GET23614.1"/>
    </source>
</evidence>
<dbReference type="PROSITE" id="PS00041">
    <property type="entry name" value="HTH_ARAC_FAMILY_1"/>
    <property type="match status" value="1"/>
</dbReference>
<dbReference type="Gene3D" id="1.10.287.130">
    <property type="match status" value="1"/>
</dbReference>
<dbReference type="SMART" id="SM00388">
    <property type="entry name" value="HisKA"/>
    <property type="match status" value="1"/>
</dbReference>
<reference evidence="13 14" key="1">
    <citation type="submission" date="2019-10" db="EMBL/GenBank/DDBJ databases">
        <title>Prolixibacter strains distinguished by the presence of nitrate reductase genes were adept at nitrate-dependent anaerobic corrosion of metallic iron and carbon steel.</title>
        <authorList>
            <person name="Iino T."/>
            <person name="Shono N."/>
            <person name="Ito K."/>
            <person name="Nakamura R."/>
            <person name="Sueoka K."/>
            <person name="Harayama S."/>
            <person name="Ohkuma M."/>
        </authorList>
    </citation>
    <scope>NUCLEOTIDE SEQUENCE [LARGE SCALE GENOMIC DNA]</scope>
    <source>
        <strain evidence="13 14">MIC1-1</strain>
    </source>
</reference>
<evidence type="ECO:0000256" key="6">
    <source>
        <dbReference type="ARBA" id="ARBA00023163"/>
    </source>
</evidence>
<accession>A0ABQ0ZQM1</accession>
<dbReference type="Proteomes" id="UP000396862">
    <property type="component" value="Unassembled WGS sequence"/>
</dbReference>
<dbReference type="Pfam" id="PF00512">
    <property type="entry name" value="HisKA"/>
    <property type="match status" value="1"/>
</dbReference>
<evidence type="ECO:0000256" key="3">
    <source>
        <dbReference type="ARBA" id="ARBA00022553"/>
    </source>
</evidence>
<dbReference type="Gene3D" id="2.60.40.10">
    <property type="entry name" value="Immunoglobulins"/>
    <property type="match status" value="1"/>
</dbReference>
<evidence type="ECO:0000256" key="2">
    <source>
        <dbReference type="ARBA" id="ARBA00012438"/>
    </source>
</evidence>
<dbReference type="InterPro" id="IPR036097">
    <property type="entry name" value="HisK_dim/P_sf"/>
</dbReference>
<evidence type="ECO:0000259" key="11">
    <source>
        <dbReference type="PROSITE" id="PS50109"/>
    </source>
</evidence>